<reference evidence="3 4" key="2">
    <citation type="journal article" date="2012" name="Proc. Natl. Acad. Sci. U.S.A.">
        <title>Antigenic diversity is generated by distinct evolutionary mechanisms in African trypanosome species.</title>
        <authorList>
            <person name="Jackson A.P."/>
            <person name="Berry A."/>
            <person name="Aslett M."/>
            <person name="Allison H.C."/>
            <person name="Burton P."/>
            <person name="Vavrova-Anderson J."/>
            <person name="Brown R."/>
            <person name="Browne H."/>
            <person name="Corton N."/>
            <person name="Hauser H."/>
            <person name="Gamble J."/>
            <person name="Gilderthorp R."/>
            <person name="Marcello L."/>
            <person name="McQuillan J."/>
            <person name="Otto T.D."/>
            <person name="Quail M.A."/>
            <person name="Sanders M.J."/>
            <person name="van Tonder A."/>
            <person name="Ginger M.L."/>
            <person name="Field M.C."/>
            <person name="Barry J.D."/>
            <person name="Hertz-Fowler C."/>
            <person name="Berriman M."/>
        </authorList>
    </citation>
    <scope>NUCLEOTIDE SEQUENCE [LARGE SCALE GENOMIC DNA]</scope>
    <source>
        <strain evidence="3 4">IL3000</strain>
    </source>
</reference>
<name>F9W810_TRYCI</name>
<dbReference type="PROSITE" id="PS50127">
    <property type="entry name" value="UBC_2"/>
    <property type="match status" value="1"/>
</dbReference>
<evidence type="ECO:0000313" key="4">
    <source>
        <dbReference type="Proteomes" id="UP000000702"/>
    </source>
</evidence>
<reference evidence="4" key="1">
    <citation type="submission" date="2011-07" db="EMBL/GenBank/DDBJ databases">
        <title>Divergent evolution of antigenic variation in African trypanosomes.</title>
        <authorList>
            <person name="Jackson A.P."/>
            <person name="Berry A."/>
            <person name="Allison H.C."/>
            <person name="Burton P."/>
            <person name="Anderson J."/>
            <person name="Aslett M."/>
            <person name="Brown R."/>
            <person name="Corton N."/>
            <person name="Harris D."/>
            <person name="Hauser H."/>
            <person name="Gamble J."/>
            <person name="Gilderthorp R."/>
            <person name="McQuillan J."/>
            <person name="Quail M.A."/>
            <person name="Sanders M."/>
            <person name="Van Tonder A."/>
            <person name="Ginger M.L."/>
            <person name="Donelson J.E."/>
            <person name="Field M.C."/>
            <person name="Barry J.D."/>
            <person name="Berriman M."/>
            <person name="Hertz-Fowler C."/>
        </authorList>
    </citation>
    <scope>NUCLEOTIDE SEQUENCE [LARGE SCALE GENOMIC DNA]</scope>
    <source>
        <strain evidence="4">IL3000</strain>
    </source>
</reference>
<feature type="compositionally biased region" description="Polar residues" evidence="1">
    <location>
        <begin position="75"/>
        <end position="84"/>
    </location>
</feature>
<proteinExistence type="predicted"/>
<gene>
    <name evidence="3" type="ORF">TCIL3000_0_40970</name>
</gene>
<accession>F9W810</accession>
<evidence type="ECO:0000313" key="3">
    <source>
        <dbReference type="EMBL" id="CCD13334.1"/>
    </source>
</evidence>
<feature type="region of interest" description="Disordered" evidence="1">
    <location>
        <begin position="44"/>
        <end position="112"/>
    </location>
</feature>
<evidence type="ECO:0000259" key="2">
    <source>
        <dbReference type="PROSITE" id="PS50127"/>
    </source>
</evidence>
<keyword evidence="4" id="KW-1185">Reference proteome</keyword>
<comment type="caution">
    <text evidence="3">The sequence shown here is derived from an EMBL/GenBank/DDBJ whole genome shotgun (WGS) entry which is preliminary data.</text>
</comment>
<dbReference type="SUPFAM" id="SSF54495">
    <property type="entry name" value="UBC-like"/>
    <property type="match status" value="1"/>
</dbReference>
<protein>
    <recommendedName>
        <fullName evidence="2">UBC core domain-containing protein</fullName>
    </recommendedName>
</protein>
<organism evidence="3 4">
    <name type="scientific">Trypanosoma congolense (strain IL3000)</name>
    <dbReference type="NCBI Taxonomy" id="1068625"/>
    <lineage>
        <taxon>Eukaryota</taxon>
        <taxon>Discoba</taxon>
        <taxon>Euglenozoa</taxon>
        <taxon>Kinetoplastea</taxon>
        <taxon>Metakinetoplastina</taxon>
        <taxon>Trypanosomatida</taxon>
        <taxon>Trypanosomatidae</taxon>
        <taxon>Trypanosoma</taxon>
        <taxon>Nannomonas</taxon>
    </lineage>
</organism>
<evidence type="ECO:0000256" key="1">
    <source>
        <dbReference type="SAM" id="MobiDB-lite"/>
    </source>
</evidence>
<dbReference type="Proteomes" id="UP000000702">
    <property type="component" value="Unassembled WGS sequence"/>
</dbReference>
<dbReference type="EMBL" id="CAEQ01001118">
    <property type="protein sequence ID" value="CCD13334.1"/>
    <property type="molecule type" value="Genomic_DNA"/>
</dbReference>
<dbReference type="InterPro" id="IPR016135">
    <property type="entry name" value="UBQ-conjugating_enzyme/RWD"/>
</dbReference>
<sequence length="133" mass="13700">MEPNAGGALNEEAARLLLEDYEAYRRKANMMTKVHAMKSGRVGNEEAGPIAVNGALESTEGGLSCGENDNHDSGKSNTGKLANNGTGGGLRLSLNTNNVDNKGVPGDLPPASAAAAAASKKAVEKKRAALRRI</sequence>
<feature type="domain" description="UBC core" evidence="2">
    <location>
        <begin position="1"/>
        <end position="37"/>
    </location>
</feature>
<dbReference type="AlphaFoldDB" id="F9W810"/>
<dbReference type="InterPro" id="IPR000608">
    <property type="entry name" value="UBC"/>
</dbReference>